<evidence type="ECO:0000313" key="1">
    <source>
        <dbReference type="EMBL" id="CRG99713.1"/>
    </source>
</evidence>
<dbReference type="RefSeq" id="XP_028532718.1">
    <property type="nucleotide sequence ID" value="XM_028676205.1"/>
</dbReference>
<dbReference type="Proteomes" id="UP000220158">
    <property type="component" value="Chromosome 8"/>
</dbReference>
<gene>
    <name evidence="1" type="ORF">PRELSG_0813900</name>
</gene>
<dbReference type="VEuPathDB" id="PlasmoDB:PRELSG_0813900"/>
<dbReference type="KEGG" id="prel:PRELSG_0813900"/>
<dbReference type="EMBL" id="LN835303">
    <property type="protein sequence ID" value="CRG99713.1"/>
    <property type="molecule type" value="Genomic_DNA"/>
</dbReference>
<sequence>MNHIYRHNNFSCEENNTEELIPSKNMINGFIKIKPKNKRNNNTYENVRSKSLNINRRECRNYNRNYTTNNIENPESLCREYANEILKIDEYIQYPYSVNNNYDKKKWKEAHTLRNRMKEYDIITRKKLFENNIINKKAKFDRERFIILNRIPLFREAFPVAKDTSDKNKEAIICTYLKTHASYLLSESKKNKKNFRKKKKINNSLNYFEERNNPFNYKSGYYKQNNNKISENYRKGDLSYNLQKKKKNEKIRNRNKTPFTNRNLNNCEIIINGVYNKVNKENERNNITRTNSRQFSNNHRTNNKILLNIKNVPKNFFNDNDKREESYDWNSNITKINMCNSNNFRNTNTYDYSNECKNTNINDNSDRNTYDYISSRDQFSNQSNYADEYLTNLSNNSKDLYIKNNIKNEKTVFKKDRYSLLGKIKNNKDVKVKLVLNKV</sequence>
<dbReference type="OMA" id="CLRNKMK"/>
<reference evidence="1 2" key="1">
    <citation type="submission" date="2015-04" db="EMBL/GenBank/DDBJ databases">
        <authorList>
            <consortium name="Pathogen Informatics"/>
        </authorList>
    </citation>
    <scope>NUCLEOTIDE SEQUENCE [LARGE SCALE GENOMIC DNA]</scope>
    <source>
        <strain evidence="1 2">SGS1</strain>
    </source>
</reference>
<keyword evidence="2" id="KW-1185">Reference proteome</keyword>
<dbReference type="OrthoDB" id="372427at2759"/>
<dbReference type="AlphaFoldDB" id="A0A1J1H4U8"/>
<protein>
    <submittedName>
        <fullName evidence="1">Uncharacterized protein</fullName>
    </submittedName>
</protein>
<name>A0A1J1H4U8_PLARL</name>
<accession>A0A1J1H4U8</accession>
<evidence type="ECO:0000313" key="2">
    <source>
        <dbReference type="Proteomes" id="UP000220158"/>
    </source>
</evidence>
<proteinExistence type="predicted"/>
<organism evidence="1 2">
    <name type="scientific">Plasmodium relictum</name>
    <dbReference type="NCBI Taxonomy" id="85471"/>
    <lineage>
        <taxon>Eukaryota</taxon>
        <taxon>Sar</taxon>
        <taxon>Alveolata</taxon>
        <taxon>Apicomplexa</taxon>
        <taxon>Aconoidasida</taxon>
        <taxon>Haemosporida</taxon>
        <taxon>Plasmodiidae</taxon>
        <taxon>Plasmodium</taxon>
        <taxon>Plasmodium (Haemamoeba)</taxon>
    </lineage>
</organism>
<dbReference type="GeneID" id="39735815"/>